<dbReference type="EMBL" id="JAMKPW020000002">
    <property type="protein sequence ID" value="KAK8219928.1"/>
    <property type="molecule type" value="Genomic_DNA"/>
</dbReference>
<reference evidence="1" key="1">
    <citation type="submission" date="2024-02" db="EMBL/GenBank/DDBJ databases">
        <title>Metagenome Assembled Genome of Zalaria obscura JY119.</title>
        <authorList>
            <person name="Vighnesh L."/>
            <person name="Jagadeeshwari U."/>
            <person name="Venkata Ramana C."/>
            <person name="Sasikala C."/>
        </authorList>
    </citation>
    <scope>NUCLEOTIDE SEQUENCE</scope>
    <source>
        <strain evidence="1">JY119</strain>
    </source>
</reference>
<name>A0ACC3SNH9_9PEZI</name>
<protein>
    <submittedName>
        <fullName evidence="1">Glutamate--tRNA ligase mitochondrial</fullName>
        <ecNumber evidence="1">6.1.1.17</ecNumber>
    </submittedName>
</protein>
<sequence length="629" mass="69869">MRYVKSISGSLRTSGGYICDSCRARGFLPLRRTYTSQTLTGQKARPVFASSSLSRGSVTPARRIESRHLSSTPAQLSKDQGKVELVPSKPARTRFAPSPTGYLHLGSLRTALFNYLLAKKTGGQFLLRIEDTDQKRLVPDAEQRLCEDLKWAGLQWDEGPEVGGPYGPYKQSERTELYQKHANELLENGTAFRCFCSTKPPTTVEADPSRIGVSLGGCQEDCASVPPDQSNARAEQGDRYAVRFRKPAFAPKWTDLVYGKISLGDKNVKKKLPQTASIDGVILLKGDGTPTYHLANVVDDHYMEITHVIRGSEWMSSTPLHVALYDAFKWEPPAFAHVGLLTDEEQNKLSKRNFDTDVRALRDKSGILPESLVNFLALLGWRNPGRDDVMDLGQLTEAFDLKFTRGNTMVTLDKLWYLQKHHAAKRVSQGTEPRDGPDPALSQLVDLVAKAAESVYSSEVLGRRSLIPYVAAVLAVDRNNYDKPESFVKRNGYFFTTQTGDQAVANASSSNIPEQDLHNAMTEIMSSEQLKSALSFWEKYGPSQHPVQHSLDTDINAAAKTLGEVLNEACRQRAEPQDEDSKKREKAWRSALHVYLRQKLAFGRPGPASGQTMAVLGYEESCRRLGIQG</sequence>
<keyword evidence="2" id="KW-1185">Reference proteome</keyword>
<gene>
    <name evidence="1" type="primary">MSE1</name>
    <name evidence="1" type="ORF">M8818_000343</name>
</gene>
<keyword evidence="1" id="KW-0436">Ligase</keyword>
<proteinExistence type="predicted"/>
<comment type="caution">
    <text evidence="1">The sequence shown here is derived from an EMBL/GenBank/DDBJ whole genome shotgun (WGS) entry which is preliminary data.</text>
</comment>
<dbReference type="EC" id="6.1.1.17" evidence="1"/>
<evidence type="ECO:0000313" key="1">
    <source>
        <dbReference type="EMBL" id="KAK8219928.1"/>
    </source>
</evidence>
<dbReference type="Proteomes" id="UP001320706">
    <property type="component" value="Unassembled WGS sequence"/>
</dbReference>
<evidence type="ECO:0000313" key="2">
    <source>
        <dbReference type="Proteomes" id="UP001320706"/>
    </source>
</evidence>
<accession>A0ACC3SNH9</accession>
<organism evidence="1 2">
    <name type="scientific">Zalaria obscura</name>
    <dbReference type="NCBI Taxonomy" id="2024903"/>
    <lineage>
        <taxon>Eukaryota</taxon>
        <taxon>Fungi</taxon>
        <taxon>Dikarya</taxon>
        <taxon>Ascomycota</taxon>
        <taxon>Pezizomycotina</taxon>
        <taxon>Dothideomycetes</taxon>
        <taxon>Dothideomycetidae</taxon>
        <taxon>Dothideales</taxon>
        <taxon>Zalariaceae</taxon>
        <taxon>Zalaria</taxon>
    </lineage>
</organism>